<keyword evidence="2" id="KW-0238">DNA-binding</keyword>
<dbReference type="GO" id="GO:0003700">
    <property type="term" value="F:DNA-binding transcription factor activity"/>
    <property type="evidence" value="ECO:0007669"/>
    <property type="project" value="InterPro"/>
</dbReference>
<evidence type="ECO:0000256" key="4">
    <source>
        <dbReference type="SAM" id="MobiDB-lite"/>
    </source>
</evidence>
<proteinExistence type="predicted"/>
<dbReference type="InterPro" id="IPR018060">
    <property type="entry name" value="HTH_AraC"/>
</dbReference>
<keyword evidence="1" id="KW-0805">Transcription regulation</keyword>
<protein>
    <submittedName>
        <fullName evidence="6">AraC family transcriptional regulator</fullName>
    </submittedName>
</protein>
<keyword evidence="7" id="KW-1185">Reference proteome</keyword>
<evidence type="ECO:0000313" key="7">
    <source>
        <dbReference type="Proteomes" id="UP000053300"/>
    </source>
</evidence>
<feature type="domain" description="HTH araC/xylS-type" evidence="5">
    <location>
        <begin position="246"/>
        <end position="343"/>
    </location>
</feature>
<accession>A0A0W7Z4L6</accession>
<dbReference type="PANTHER" id="PTHR47894:SF1">
    <property type="entry name" value="HTH-TYPE TRANSCRIPTIONAL REGULATOR VQSM"/>
    <property type="match status" value="1"/>
</dbReference>
<dbReference type="InterPro" id="IPR032687">
    <property type="entry name" value="AraC-type_N"/>
</dbReference>
<dbReference type="Pfam" id="PF12833">
    <property type="entry name" value="HTH_18"/>
    <property type="match status" value="1"/>
</dbReference>
<evidence type="ECO:0000256" key="2">
    <source>
        <dbReference type="ARBA" id="ARBA00023125"/>
    </source>
</evidence>
<evidence type="ECO:0000259" key="5">
    <source>
        <dbReference type="PROSITE" id="PS01124"/>
    </source>
</evidence>
<dbReference type="RefSeq" id="WP_058879552.1">
    <property type="nucleotide sequence ID" value="NZ_CAUCIF010000012.1"/>
</dbReference>
<feature type="region of interest" description="Disordered" evidence="4">
    <location>
        <begin position="337"/>
        <end position="363"/>
    </location>
</feature>
<name>A0A0W7Z4L6_9BURK</name>
<dbReference type="PROSITE" id="PS01124">
    <property type="entry name" value="HTH_ARAC_FAMILY_2"/>
    <property type="match status" value="1"/>
</dbReference>
<dbReference type="InterPro" id="IPR009057">
    <property type="entry name" value="Homeodomain-like_sf"/>
</dbReference>
<dbReference type="AlphaFoldDB" id="A0A0W7Z4L6"/>
<dbReference type="GO" id="GO:0000976">
    <property type="term" value="F:transcription cis-regulatory region binding"/>
    <property type="evidence" value="ECO:0007669"/>
    <property type="project" value="TreeGrafter"/>
</dbReference>
<dbReference type="SMART" id="SM00342">
    <property type="entry name" value="HTH_ARAC"/>
    <property type="match status" value="1"/>
</dbReference>
<sequence>MSTPQLVLSAAASHPAHTPMAFVQAVVQAYAQRGLAAEPALQVAQIAPAQLQDPQARITALQMELLCDHAMRELDDEGLGWFSRRLPWGSYGMLARASISSPSLGLAMARWCRHHGLLTEDITLSLQVDGPLATIRLQHQRDLGELQEFCMVSVLRNLHGFASWLIDTRIPLLQASFPFLVPAHREVYDLLFDAPVRFEAATATLELDAHWLQLPVLRDEAALNTMLQRALPIQVKPYRPAQPLVQRVRQALAAHPQCAHTAASLAQLLHIAPRSLHRQLQQQGSSLQQLKDDVRRHRALHLLQRTDMSLKRVALACGFRNEKSFIRAFSQWQGEAPGQWREQQRRDSRAATRLNAAPDNAQL</sequence>
<organism evidence="6 7">
    <name type="scientific">Comamonas kerstersii</name>
    <dbReference type="NCBI Taxonomy" id="225992"/>
    <lineage>
        <taxon>Bacteria</taxon>
        <taxon>Pseudomonadati</taxon>
        <taxon>Pseudomonadota</taxon>
        <taxon>Betaproteobacteria</taxon>
        <taxon>Burkholderiales</taxon>
        <taxon>Comamonadaceae</taxon>
        <taxon>Comamonas</taxon>
    </lineage>
</organism>
<dbReference type="SUPFAM" id="SSF46689">
    <property type="entry name" value="Homeodomain-like"/>
    <property type="match status" value="1"/>
</dbReference>
<evidence type="ECO:0000313" key="6">
    <source>
        <dbReference type="EMBL" id="KUF42329.1"/>
    </source>
</evidence>
<dbReference type="GO" id="GO:0005829">
    <property type="term" value="C:cytosol"/>
    <property type="evidence" value="ECO:0007669"/>
    <property type="project" value="TreeGrafter"/>
</dbReference>
<dbReference type="Gene3D" id="1.10.10.60">
    <property type="entry name" value="Homeodomain-like"/>
    <property type="match status" value="1"/>
</dbReference>
<keyword evidence="3" id="KW-0804">Transcription</keyword>
<dbReference type="Pfam" id="PF12625">
    <property type="entry name" value="Arabinose_bd"/>
    <property type="match status" value="1"/>
</dbReference>
<dbReference type="PANTHER" id="PTHR47894">
    <property type="entry name" value="HTH-TYPE TRANSCRIPTIONAL REGULATOR GADX"/>
    <property type="match status" value="1"/>
</dbReference>
<evidence type="ECO:0000256" key="3">
    <source>
        <dbReference type="ARBA" id="ARBA00023163"/>
    </source>
</evidence>
<gene>
    <name evidence="6" type="ORF">AS359_02395</name>
</gene>
<dbReference type="STRING" id="225992.B5M06_04005"/>
<evidence type="ECO:0000256" key="1">
    <source>
        <dbReference type="ARBA" id="ARBA00023015"/>
    </source>
</evidence>
<reference evidence="6 7" key="1">
    <citation type="submission" date="2015-12" db="EMBL/GenBank/DDBJ databases">
        <title>Complete genome sequence of a multi-drug resistant strain Acidovorax sp. 12322-1.</title>
        <authorList>
            <person name="Ming D."/>
            <person name="Wang M."/>
            <person name="Hu S."/>
            <person name="Zhou Y."/>
            <person name="Jiang T."/>
        </authorList>
    </citation>
    <scope>NUCLEOTIDE SEQUENCE [LARGE SCALE GENOMIC DNA]</scope>
    <source>
        <strain evidence="6 7">12322-1</strain>
    </source>
</reference>
<comment type="caution">
    <text evidence="6">The sequence shown here is derived from an EMBL/GenBank/DDBJ whole genome shotgun (WGS) entry which is preliminary data.</text>
</comment>
<dbReference type="EMBL" id="LPXH01000015">
    <property type="protein sequence ID" value="KUF42329.1"/>
    <property type="molecule type" value="Genomic_DNA"/>
</dbReference>
<dbReference type="Proteomes" id="UP000053300">
    <property type="component" value="Unassembled WGS sequence"/>
</dbReference>